<dbReference type="RefSeq" id="WP_085806645.1">
    <property type="nucleotide sequence ID" value="NZ_FWFX01000010.1"/>
</dbReference>
<dbReference type="OrthoDB" id="7791615at2"/>
<name>A0A1X6ZQR9_9RHOB</name>
<dbReference type="AlphaFoldDB" id="A0A1X6ZQR9"/>
<dbReference type="InterPro" id="IPR000257">
    <property type="entry name" value="Uroporphyrinogen_deCOase"/>
</dbReference>
<dbReference type="GO" id="GO:0006779">
    <property type="term" value="P:porphyrin-containing compound biosynthetic process"/>
    <property type="evidence" value="ECO:0007669"/>
    <property type="project" value="InterPro"/>
</dbReference>
<keyword evidence="3" id="KW-1185">Reference proteome</keyword>
<dbReference type="GO" id="GO:0004853">
    <property type="term" value="F:uroporphyrinogen decarboxylase activity"/>
    <property type="evidence" value="ECO:0007669"/>
    <property type="project" value="InterPro"/>
</dbReference>
<dbReference type="Proteomes" id="UP000193061">
    <property type="component" value="Unassembled WGS sequence"/>
</dbReference>
<evidence type="ECO:0000259" key="1">
    <source>
        <dbReference type="Pfam" id="PF01208"/>
    </source>
</evidence>
<reference evidence="2 3" key="1">
    <citation type="submission" date="2017-03" db="EMBL/GenBank/DDBJ databases">
        <authorList>
            <person name="Afonso C.L."/>
            <person name="Miller P.J."/>
            <person name="Scott M.A."/>
            <person name="Spackman E."/>
            <person name="Goraichik I."/>
            <person name="Dimitrov K.M."/>
            <person name="Suarez D.L."/>
            <person name="Swayne D.E."/>
        </authorList>
    </citation>
    <scope>NUCLEOTIDE SEQUENCE [LARGE SCALE GENOMIC DNA]</scope>
    <source>
        <strain evidence="2 3">CECT 7450</strain>
    </source>
</reference>
<organism evidence="2 3">
    <name type="scientific">Roseovarius albus</name>
    <dbReference type="NCBI Taxonomy" id="1247867"/>
    <lineage>
        <taxon>Bacteria</taxon>
        <taxon>Pseudomonadati</taxon>
        <taxon>Pseudomonadota</taxon>
        <taxon>Alphaproteobacteria</taxon>
        <taxon>Rhodobacterales</taxon>
        <taxon>Roseobacteraceae</taxon>
        <taxon>Roseovarius</taxon>
    </lineage>
</organism>
<evidence type="ECO:0000313" key="2">
    <source>
        <dbReference type="EMBL" id="SLN58615.1"/>
    </source>
</evidence>
<dbReference type="PANTHER" id="PTHR47099:SF1">
    <property type="entry name" value="METHYLCOBAMIDE:COM METHYLTRANSFERASE MTBA"/>
    <property type="match status" value="1"/>
</dbReference>
<accession>A0A1X6ZQR9</accession>
<evidence type="ECO:0000313" key="3">
    <source>
        <dbReference type="Proteomes" id="UP000193061"/>
    </source>
</evidence>
<proteinExistence type="predicted"/>
<dbReference type="Pfam" id="PF01208">
    <property type="entry name" value="URO-D"/>
    <property type="match status" value="1"/>
</dbReference>
<dbReference type="PANTHER" id="PTHR47099">
    <property type="entry name" value="METHYLCOBAMIDE:COM METHYLTRANSFERASE MTBA"/>
    <property type="match status" value="1"/>
</dbReference>
<dbReference type="InterPro" id="IPR052024">
    <property type="entry name" value="Methanogen_methyltrans"/>
</dbReference>
<dbReference type="SUPFAM" id="SSF51726">
    <property type="entry name" value="UROD/MetE-like"/>
    <property type="match status" value="1"/>
</dbReference>
<feature type="domain" description="Uroporphyrinogen decarboxylase (URO-D)" evidence="1">
    <location>
        <begin position="81"/>
        <end position="218"/>
    </location>
</feature>
<sequence>MTDLKDYPFPSGLHLLQRWQAGDQSAKEELTRVFDAAIAGNLDENFKLQPSPDRVHSTASVHMLTLSALNDLYGIETREYYHEDPYRYVRANLAVTRLMGVSKLYITWSLYAWTCEPLGQTMMYPDKYPPGADPDDMLIKKDNWHELETPDFNSGVPLAIDNILKVMQELTGASPTLQITAPYSLAADIYGQEPLLADVVNDPDTVNALLDHLGDTVLAPWMDHHFELFPDGWVELSDASGSPFFIGPENCKNMSIRSIRHMLRDKPYADRVFDNNYRGDYVAEVTKKSRSSRRRGAANTSDHATTRAKLLELTDAKVSVNPLFVMRLEADKVDVSFYEEQAISRNMPLTIGVGSPEIDRNSIEDLGAAKIEAAEKAKSFVSAIRRVCEVVDLPEDNHVGQSWPSHLYFEDVNGQSQFELVELILREVHSCPPFERSNISKQCVGAN</sequence>
<dbReference type="EMBL" id="FWFX01000010">
    <property type="protein sequence ID" value="SLN58615.1"/>
    <property type="molecule type" value="Genomic_DNA"/>
</dbReference>
<protein>
    <submittedName>
        <fullName evidence="2">Uroporphyrinogen decarboxylase (URO-D)</fullName>
    </submittedName>
</protein>
<gene>
    <name evidence="2" type="ORF">ROA7450_03022</name>
</gene>
<dbReference type="InterPro" id="IPR038071">
    <property type="entry name" value="UROD/MetE-like_sf"/>
</dbReference>
<dbReference type="Gene3D" id="3.20.20.210">
    <property type="match status" value="1"/>
</dbReference>